<proteinExistence type="predicted"/>
<accession>E6LNC9</accession>
<dbReference type="HOGENOM" id="CLU_2585334_0_0_9"/>
<name>E6LNC9_9FIRM</name>
<keyword evidence="1" id="KW-0472">Membrane</keyword>
<sequence length="80" mass="9567">MIKEIIKQPPIVFSARFKDGDKGTFKYDIQTKKLKKFRIMLFKNYNIVMIMKSRDKNIKHLYITAVIIIIYLTNKKNVVE</sequence>
<comment type="caution">
    <text evidence="2">The sequence shown here is derived from an EMBL/GenBank/DDBJ whole genome shotgun (WGS) entry which is preliminary data.</text>
</comment>
<feature type="transmembrane region" description="Helical" evidence="1">
    <location>
        <begin position="58"/>
        <end position="74"/>
    </location>
</feature>
<protein>
    <submittedName>
        <fullName evidence="2">Uncharacterized protein</fullName>
    </submittedName>
</protein>
<dbReference type="AlphaFoldDB" id="E6LNC9"/>
<keyword evidence="1" id="KW-1133">Transmembrane helix</keyword>
<reference evidence="2 3" key="1">
    <citation type="submission" date="2010-12" db="EMBL/GenBank/DDBJ databases">
        <authorList>
            <person name="Muzny D."/>
            <person name="Qin X."/>
            <person name="Deng J."/>
            <person name="Jiang H."/>
            <person name="Liu Y."/>
            <person name="Qu J."/>
            <person name="Song X.-Z."/>
            <person name="Zhang L."/>
            <person name="Thornton R."/>
            <person name="Coyle M."/>
            <person name="Francisco L."/>
            <person name="Jackson L."/>
            <person name="Javaid M."/>
            <person name="Korchina V."/>
            <person name="Kovar C."/>
            <person name="Mata R."/>
            <person name="Mathew T."/>
            <person name="Ngo R."/>
            <person name="Nguyen L."/>
            <person name="Nguyen N."/>
            <person name="Okwuonu G."/>
            <person name="Ongeri F."/>
            <person name="Pham C."/>
            <person name="Simmons D."/>
            <person name="Wilczek-Boney K."/>
            <person name="Hale W."/>
            <person name="Jakkamsetti A."/>
            <person name="Pham P."/>
            <person name="Ruth R."/>
            <person name="San Lucas F."/>
            <person name="Warren J."/>
            <person name="Zhang J."/>
            <person name="Zhao Z."/>
            <person name="Zhou C."/>
            <person name="Zhu D."/>
            <person name="Lee S."/>
            <person name="Bess C."/>
            <person name="Blankenburg K."/>
            <person name="Forbes L."/>
            <person name="Fu Q."/>
            <person name="Gubbala S."/>
            <person name="Hirani K."/>
            <person name="Jayaseelan J.C."/>
            <person name="Lara F."/>
            <person name="Munidasa M."/>
            <person name="Palculict T."/>
            <person name="Patil S."/>
            <person name="Pu L.-L."/>
            <person name="Saada N."/>
            <person name="Tang L."/>
            <person name="Weissenberger G."/>
            <person name="Zhu Y."/>
            <person name="Hemphill L."/>
            <person name="Shang Y."/>
            <person name="Youmans B."/>
            <person name="Ayvaz T."/>
            <person name="Ross M."/>
            <person name="Santibanez J."/>
            <person name="Aqrawi P."/>
            <person name="Gross S."/>
            <person name="Joshi V."/>
            <person name="Fowler G."/>
            <person name="Nazareth L."/>
            <person name="Reid J."/>
            <person name="Worley K."/>
            <person name="Petrosino J."/>
            <person name="Highlander S."/>
            <person name="Gibbs R."/>
        </authorList>
    </citation>
    <scope>NUCLEOTIDE SEQUENCE [LARGE SCALE GENOMIC DNA]</scope>
    <source>
        <strain evidence="2 3">DSM 3986</strain>
    </source>
</reference>
<gene>
    <name evidence="2" type="ORF">HMPREF0381_1464</name>
</gene>
<dbReference type="EMBL" id="AEPW01000057">
    <property type="protein sequence ID" value="EFU76626.1"/>
    <property type="molecule type" value="Genomic_DNA"/>
</dbReference>
<keyword evidence="1" id="KW-0812">Transmembrane</keyword>
<organism evidence="2 3">
    <name type="scientific">Lachnoanaerobaculum saburreum DSM 3986</name>
    <dbReference type="NCBI Taxonomy" id="887325"/>
    <lineage>
        <taxon>Bacteria</taxon>
        <taxon>Bacillati</taxon>
        <taxon>Bacillota</taxon>
        <taxon>Clostridia</taxon>
        <taxon>Lachnospirales</taxon>
        <taxon>Lachnospiraceae</taxon>
        <taxon>Lachnoanaerobaculum</taxon>
    </lineage>
</organism>
<evidence type="ECO:0000256" key="1">
    <source>
        <dbReference type="SAM" id="Phobius"/>
    </source>
</evidence>
<evidence type="ECO:0000313" key="2">
    <source>
        <dbReference type="EMBL" id="EFU76626.1"/>
    </source>
</evidence>
<evidence type="ECO:0000313" key="3">
    <source>
        <dbReference type="Proteomes" id="UP000003434"/>
    </source>
</evidence>
<dbReference type="Proteomes" id="UP000003434">
    <property type="component" value="Unassembled WGS sequence"/>
</dbReference>